<evidence type="ECO:0000256" key="4">
    <source>
        <dbReference type="ARBA" id="ARBA00023242"/>
    </source>
</evidence>
<protein>
    <recommendedName>
        <fullName evidence="11">snRNA-activating protein complex subunit 4</fullName>
    </recommendedName>
</protein>
<keyword evidence="10" id="KW-1185">Reference proteome</keyword>
<gene>
    <name evidence="9" type="ORF">CesoFtcFv8_004432</name>
</gene>
<evidence type="ECO:0000259" key="6">
    <source>
        <dbReference type="PROSITE" id="PS50090"/>
    </source>
</evidence>
<feature type="compositionally biased region" description="Polar residues" evidence="5">
    <location>
        <begin position="21"/>
        <end position="33"/>
    </location>
</feature>
<reference evidence="9 10" key="1">
    <citation type="journal article" date="2023" name="Mol. Biol. Evol.">
        <title>Genomics of Secondarily Temperate Adaptation in the Only Non-Antarctic Icefish.</title>
        <authorList>
            <person name="Rivera-Colon A.G."/>
            <person name="Rayamajhi N."/>
            <person name="Minhas B.F."/>
            <person name="Madrigal G."/>
            <person name="Bilyk K.T."/>
            <person name="Yoon V."/>
            <person name="Hune M."/>
            <person name="Gregory S."/>
            <person name="Cheng C.H.C."/>
            <person name="Catchen J.M."/>
        </authorList>
    </citation>
    <scope>NUCLEOTIDE SEQUENCE [LARGE SCALE GENOMIC DNA]</scope>
    <source>
        <strain evidence="9">JC2023a</strain>
    </source>
</reference>
<keyword evidence="2" id="KW-0238">DNA-binding</keyword>
<name>A0AAN8CUI4_9TELE</name>
<proteinExistence type="predicted"/>
<dbReference type="AlphaFoldDB" id="A0AAN8CUI4"/>
<dbReference type="InterPro" id="IPR001005">
    <property type="entry name" value="SANT/Myb"/>
</dbReference>
<feature type="compositionally biased region" description="Pro residues" evidence="5">
    <location>
        <begin position="702"/>
        <end position="713"/>
    </location>
</feature>
<dbReference type="EMBL" id="JAULUE010002048">
    <property type="protein sequence ID" value="KAK5910610.1"/>
    <property type="molecule type" value="Genomic_DNA"/>
</dbReference>
<feature type="region of interest" description="Disordered" evidence="5">
    <location>
        <begin position="135"/>
        <end position="161"/>
    </location>
</feature>
<feature type="compositionally biased region" description="Acidic residues" evidence="5">
    <location>
        <begin position="85"/>
        <end position="96"/>
    </location>
</feature>
<evidence type="ECO:0000313" key="9">
    <source>
        <dbReference type="EMBL" id="KAK5910610.1"/>
    </source>
</evidence>
<evidence type="ECO:0000259" key="7">
    <source>
        <dbReference type="PROSITE" id="PS51293"/>
    </source>
</evidence>
<dbReference type="PANTHER" id="PTHR46621">
    <property type="entry name" value="SNRNA-ACTIVATING PROTEIN COMPLEX SUBUNIT 4"/>
    <property type="match status" value="1"/>
</dbReference>
<feature type="domain" description="HTH myb-type" evidence="8">
    <location>
        <begin position="479"/>
        <end position="530"/>
    </location>
</feature>
<dbReference type="SMART" id="SM00717">
    <property type="entry name" value="SANT"/>
    <property type="match status" value="5"/>
</dbReference>
<dbReference type="InterPro" id="IPR017930">
    <property type="entry name" value="Myb_dom"/>
</dbReference>
<dbReference type="GO" id="GO:0001006">
    <property type="term" value="F:RNA polymerase III type 3 promoter sequence-specific DNA binding"/>
    <property type="evidence" value="ECO:0007669"/>
    <property type="project" value="TreeGrafter"/>
</dbReference>
<keyword evidence="3" id="KW-0804">Transcription</keyword>
<accession>A0AAN8CUI4</accession>
<evidence type="ECO:0008006" key="11">
    <source>
        <dbReference type="Google" id="ProtNLM"/>
    </source>
</evidence>
<feature type="domain" description="HTH myb-type" evidence="8">
    <location>
        <begin position="315"/>
        <end position="371"/>
    </location>
</feature>
<feature type="compositionally biased region" description="Pro residues" evidence="5">
    <location>
        <begin position="645"/>
        <end position="665"/>
    </location>
</feature>
<evidence type="ECO:0000313" key="10">
    <source>
        <dbReference type="Proteomes" id="UP001335648"/>
    </source>
</evidence>
<dbReference type="PROSITE" id="PS51294">
    <property type="entry name" value="HTH_MYB"/>
    <property type="match status" value="3"/>
</dbReference>
<dbReference type="CDD" id="cd00167">
    <property type="entry name" value="SANT"/>
    <property type="match status" value="4"/>
</dbReference>
<feature type="region of interest" description="Disordered" evidence="5">
    <location>
        <begin position="17"/>
        <end position="55"/>
    </location>
</feature>
<evidence type="ECO:0000256" key="2">
    <source>
        <dbReference type="ARBA" id="ARBA00023125"/>
    </source>
</evidence>
<dbReference type="Proteomes" id="UP001335648">
    <property type="component" value="Unassembled WGS sequence"/>
</dbReference>
<feature type="domain" description="Myb-like" evidence="6">
    <location>
        <begin position="475"/>
        <end position="526"/>
    </location>
</feature>
<dbReference type="Pfam" id="PF13921">
    <property type="entry name" value="Myb_DNA-bind_6"/>
    <property type="match status" value="1"/>
</dbReference>
<feature type="compositionally biased region" description="Basic residues" evidence="5">
    <location>
        <begin position="555"/>
        <end position="564"/>
    </location>
</feature>
<feature type="compositionally biased region" description="Acidic residues" evidence="5">
    <location>
        <begin position="567"/>
        <end position="584"/>
    </location>
</feature>
<dbReference type="PROSITE" id="PS51293">
    <property type="entry name" value="SANT"/>
    <property type="match status" value="1"/>
</dbReference>
<feature type="domain" description="Myb-like" evidence="6">
    <location>
        <begin position="315"/>
        <end position="367"/>
    </location>
</feature>
<sequence length="713" mass="81784">MSVSLSAERDRIQRQVEELEQSLSATNADLQLLSSETDESDAEDSEEEGRQSAADLLAERERIQQEIQNLENVLGEQSPECETVSGEDDSSSEESELGVPPSPEGCLQMNLVYQQVLQETLQQLEDLLTDNSRQQKELVSQLSGPIRERPQEQPASSSCQPSVGMYLGRFLKPYFKDKLTNLGPPANQEAREKASRMSGCLDEKQLKIKRWESWQKTLLIHSVSRDGLRKLIQPKLSKVDYLSQKLSSAAETDRQPIREQIDRLERDIDLLRGKKEEELIGDRYDEHDWQKISNIDFEGTRDSEDIRLFWRNFLHPAVSKAAWSKEEVEQLREASTRHEERHWESIAEELGTGRTAFLCLQTYQRFVSVSLKRGCWMPEEDAQLRELVEKMRIGNFIPYTQMSYFMEGRDPAQLIYRWNQVLDPSLKKGFWSKEEDELLLDAVSRHGEKDWWKIRLEVPGRTDSGCRDRYYDCLKAEVKKGAFDQQETSLLMMLVHKHGVGRWARIAAEIPQRNDAQCMRTWRKMSGTKPARPLKKNSTKKNVTGRRAPAQKVAPTKKRVRRRPVEKEEEDDEEEEEEEEEEEVLVVPYMDSDEEKLVKKKKQVKKKRRQEVVQLEEEEEFTPPPMQEWIPVDKACASCLRFSPVDPPPPGPVDPPTPGAPPRPDGPLHSAGGPQRLLLVGPPPHRAQRLLPLNGFGAAAESPPPPADRPPPP</sequence>
<evidence type="ECO:0000256" key="3">
    <source>
        <dbReference type="ARBA" id="ARBA00023163"/>
    </source>
</evidence>
<dbReference type="GO" id="GO:0019185">
    <property type="term" value="C:snRNA-activating protein complex"/>
    <property type="evidence" value="ECO:0007669"/>
    <property type="project" value="TreeGrafter"/>
</dbReference>
<dbReference type="Gene3D" id="1.10.10.60">
    <property type="entry name" value="Homeodomain-like"/>
    <property type="match status" value="4"/>
</dbReference>
<feature type="region of interest" description="Disordered" evidence="5">
    <location>
        <begin position="524"/>
        <end position="584"/>
    </location>
</feature>
<evidence type="ECO:0000256" key="1">
    <source>
        <dbReference type="ARBA" id="ARBA00023015"/>
    </source>
</evidence>
<keyword evidence="1" id="KW-0805">Transcription regulation</keyword>
<feature type="region of interest" description="Disordered" evidence="5">
    <location>
        <begin position="598"/>
        <end position="626"/>
    </location>
</feature>
<dbReference type="GO" id="GO:0042795">
    <property type="term" value="P:snRNA transcription by RNA polymerase II"/>
    <property type="evidence" value="ECO:0007669"/>
    <property type="project" value="TreeGrafter"/>
</dbReference>
<dbReference type="SUPFAM" id="SSF46689">
    <property type="entry name" value="Homeodomain-like"/>
    <property type="match status" value="3"/>
</dbReference>
<dbReference type="InterPro" id="IPR017884">
    <property type="entry name" value="SANT_dom"/>
</dbReference>
<feature type="domain" description="SANT" evidence="7">
    <location>
        <begin position="431"/>
        <end position="478"/>
    </location>
</feature>
<dbReference type="InterPro" id="IPR009057">
    <property type="entry name" value="Homeodomain-like_sf"/>
</dbReference>
<dbReference type="InterPro" id="IPR051575">
    <property type="entry name" value="Myb-like_DNA-bd"/>
</dbReference>
<feature type="domain" description="HTH myb-type" evidence="8">
    <location>
        <begin position="423"/>
        <end position="478"/>
    </location>
</feature>
<feature type="compositionally biased region" description="Basic residues" evidence="5">
    <location>
        <begin position="598"/>
        <end position="609"/>
    </location>
</feature>
<keyword evidence="4" id="KW-0539">Nucleus</keyword>
<feature type="domain" description="Myb-like" evidence="6">
    <location>
        <begin position="423"/>
        <end position="474"/>
    </location>
</feature>
<dbReference type="PANTHER" id="PTHR46621:SF1">
    <property type="entry name" value="SNRNA-ACTIVATING PROTEIN COMPLEX SUBUNIT 4"/>
    <property type="match status" value="1"/>
</dbReference>
<evidence type="ECO:0000256" key="5">
    <source>
        <dbReference type="SAM" id="MobiDB-lite"/>
    </source>
</evidence>
<comment type="caution">
    <text evidence="9">The sequence shown here is derived from an EMBL/GenBank/DDBJ whole genome shotgun (WGS) entry which is preliminary data.</text>
</comment>
<organism evidence="9 10">
    <name type="scientific">Champsocephalus esox</name>
    <name type="common">pike icefish</name>
    <dbReference type="NCBI Taxonomy" id="159716"/>
    <lineage>
        <taxon>Eukaryota</taxon>
        <taxon>Metazoa</taxon>
        <taxon>Chordata</taxon>
        <taxon>Craniata</taxon>
        <taxon>Vertebrata</taxon>
        <taxon>Euteleostomi</taxon>
        <taxon>Actinopterygii</taxon>
        <taxon>Neopterygii</taxon>
        <taxon>Teleostei</taxon>
        <taxon>Neoteleostei</taxon>
        <taxon>Acanthomorphata</taxon>
        <taxon>Eupercaria</taxon>
        <taxon>Perciformes</taxon>
        <taxon>Notothenioidei</taxon>
        <taxon>Channichthyidae</taxon>
        <taxon>Champsocephalus</taxon>
    </lineage>
</organism>
<dbReference type="GO" id="GO:0042796">
    <property type="term" value="P:snRNA transcription by RNA polymerase III"/>
    <property type="evidence" value="ECO:0007669"/>
    <property type="project" value="TreeGrafter"/>
</dbReference>
<dbReference type="PROSITE" id="PS50090">
    <property type="entry name" value="MYB_LIKE"/>
    <property type="match status" value="4"/>
</dbReference>
<dbReference type="Pfam" id="PF00249">
    <property type="entry name" value="Myb_DNA-binding"/>
    <property type="match status" value="2"/>
</dbReference>
<dbReference type="GO" id="GO:0000978">
    <property type="term" value="F:RNA polymerase II cis-regulatory region sequence-specific DNA binding"/>
    <property type="evidence" value="ECO:0007669"/>
    <property type="project" value="TreeGrafter"/>
</dbReference>
<feature type="region of interest" description="Disordered" evidence="5">
    <location>
        <begin position="74"/>
        <end position="105"/>
    </location>
</feature>
<feature type="domain" description="Myb-like" evidence="6">
    <location>
        <begin position="368"/>
        <end position="422"/>
    </location>
</feature>
<evidence type="ECO:0000259" key="8">
    <source>
        <dbReference type="PROSITE" id="PS51294"/>
    </source>
</evidence>
<feature type="compositionally biased region" description="Acidic residues" evidence="5">
    <location>
        <begin position="36"/>
        <end position="47"/>
    </location>
</feature>
<feature type="region of interest" description="Disordered" evidence="5">
    <location>
        <begin position="641"/>
        <end position="713"/>
    </location>
</feature>